<name>A0A5C6XP67_9DELT</name>
<gene>
    <name evidence="3" type="ORF">FRC96_00240</name>
</gene>
<evidence type="ECO:0008006" key="5">
    <source>
        <dbReference type="Google" id="ProtNLM"/>
    </source>
</evidence>
<keyword evidence="2" id="KW-0732">Signal</keyword>
<proteinExistence type="predicted"/>
<protein>
    <recommendedName>
        <fullName evidence="5">Secreted protein</fullName>
    </recommendedName>
</protein>
<evidence type="ECO:0000256" key="1">
    <source>
        <dbReference type="SAM" id="MobiDB-lite"/>
    </source>
</evidence>
<dbReference type="OrthoDB" id="5524078at2"/>
<feature type="chain" id="PRO_5022740445" description="Secreted protein" evidence="2">
    <location>
        <begin position="27"/>
        <end position="79"/>
    </location>
</feature>
<dbReference type="PROSITE" id="PS51257">
    <property type="entry name" value="PROKAR_LIPOPROTEIN"/>
    <property type="match status" value="1"/>
</dbReference>
<reference evidence="3 4" key="1">
    <citation type="submission" date="2019-08" db="EMBL/GenBank/DDBJ databases">
        <title>Bradymonadales sp. TMQ2.</title>
        <authorList>
            <person name="Liang Q."/>
        </authorList>
    </citation>
    <scope>NUCLEOTIDE SEQUENCE [LARGE SCALE GENOMIC DNA]</scope>
    <source>
        <strain evidence="3 4">TMQ2</strain>
    </source>
</reference>
<sequence>MYRSPAPSLAILLPLAMLLLSPTLGACATASPAGAQSEQSAEEPTKKRRRFYDPWGQPYEENTPDDSPPPVEYEESDEL</sequence>
<evidence type="ECO:0000313" key="3">
    <source>
        <dbReference type="EMBL" id="TXD44546.1"/>
    </source>
</evidence>
<comment type="caution">
    <text evidence="3">The sequence shown here is derived from an EMBL/GenBank/DDBJ whole genome shotgun (WGS) entry which is preliminary data.</text>
</comment>
<evidence type="ECO:0000313" key="4">
    <source>
        <dbReference type="Proteomes" id="UP000321046"/>
    </source>
</evidence>
<feature type="region of interest" description="Disordered" evidence="1">
    <location>
        <begin position="28"/>
        <end position="79"/>
    </location>
</feature>
<evidence type="ECO:0000256" key="2">
    <source>
        <dbReference type="SAM" id="SignalP"/>
    </source>
</evidence>
<accession>A0A5C6XP67</accession>
<dbReference type="Proteomes" id="UP000321046">
    <property type="component" value="Unassembled WGS sequence"/>
</dbReference>
<dbReference type="EMBL" id="VOSL01000002">
    <property type="protein sequence ID" value="TXD44546.1"/>
    <property type="molecule type" value="Genomic_DNA"/>
</dbReference>
<dbReference type="RefSeq" id="WP_146972039.1">
    <property type="nucleotide sequence ID" value="NZ_VOSL01000002.1"/>
</dbReference>
<feature type="signal peptide" evidence="2">
    <location>
        <begin position="1"/>
        <end position="26"/>
    </location>
</feature>
<dbReference type="AlphaFoldDB" id="A0A5C6XP67"/>
<organism evidence="3 4">
    <name type="scientific">Lujinxingia vulgaris</name>
    <dbReference type="NCBI Taxonomy" id="2600176"/>
    <lineage>
        <taxon>Bacteria</taxon>
        <taxon>Deltaproteobacteria</taxon>
        <taxon>Bradymonadales</taxon>
        <taxon>Lujinxingiaceae</taxon>
        <taxon>Lujinxingia</taxon>
    </lineage>
</organism>